<accession>A0A0F9J8C6</accession>
<feature type="region of interest" description="Disordered" evidence="1">
    <location>
        <begin position="1"/>
        <end position="21"/>
    </location>
</feature>
<comment type="caution">
    <text evidence="2">The sequence shown here is derived from an EMBL/GenBank/DDBJ whole genome shotgun (WGS) entry which is preliminary data.</text>
</comment>
<proteinExistence type="predicted"/>
<reference evidence="2" key="1">
    <citation type="journal article" date="2015" name="Nature">
        <title>Complex archaea that bridge the gap between prokaryotes and eukaryotes.</title>
        <authorList>
            <person name="Spang A."/>
            <person name="Saw J.H."/>
            <person name="Jorgensen S.L."/>
            <person name="Zaremba-Niedzwiedzka K."/>
            <person name="Martijn J."/>
            <person name="Lind A.E."/>
            <person name="van Eijk R."/>
            <person name="Schleper C."/>
            <person name="Guy L."/>
            <person name="Ettema T.J."/>
        </authorList>
    </citation>
    <scope>NUCLEOTIDE SEQUENCE</scope>
</reference>
<dbReference type="AlphaFoldDB" id="A0A0F9J8C6"/>
<dbReference type="EMBL" id="LAZR01017023">
    <property type="protein sequence ID" value="KKM02106.1"/>
    <property type="molecule type" value="Genomic_DNA"/>
</dbReference>
<gene>
    <name evidence="2" type="ORF">LCGC14_1787760</name>
</gene>
<evidence type="ECO:0000256" key="1">
    <source>
        <dbReference type="SAM" id="MobiDB-lite"/>
    </source>
</evidence>
<protein>
    <submittedName>
        <fullName evidence="2">Uncharacterized protein</fullName>
    </submittedName>
</protein>
<name>A0A0F9J8C6_9ZZZZ</name>
<sequence>MAQRRKLTAGSADAGDGTGGTADVTKEFSTTAFADDSVTDAKIAAHTTTKITSPYSLLTLTGAILDGDLAGSIALSKLVTPPEANATADQTGAEIKTAYEAEVSAFTDAQFTKLGGIETLADVTDTVNVNSALATNVGTIDTGVWNGTAVTYANLSFTNDIVDGDLATGVFASITGLGTQSQNLNLGGLKIIDIGGTSSQTADAINLTNDQQIGFENAGGTANIGIKVNTDDDFEVNGQQFIITKLGSTQRFCMQRNEILSGSNVGAFRMTSFNSSSADINYAQIFFRVEDSTAGNEDGAIKFNLFHGGASNDVFTINNASDNQIKTLLDFNINGKNIINTGTLTLPTSTDTLMGKATTDVMTNKTYDADATGNVVSNMITETAEQSNTPVSDDSEATSNNTKVFISFILPTTEKLYIITGIEWKNGATIDGFVSCGVSILDADPPTDNNTILVANGKIISQSGVSSIQRNSDITSQPIRGGTQLGVWFNTDSATATFRFLGSQPSINRIKSVTFVVGEPNGENVGWSSDVNPRYIKVYYRGYE</sequence>
<evidence type="ECO:0000313" key="2">
    <source>
        <dbReference type="EMBL" id="KKM02106.1"/>
    </source>
</evidence>
<organism evidence="2">
    <name type="scientific">marine sediment metagenome</name>
    <dbReference type="NCBI Taxonomy" id="412755"/>
    <lineage>
        <taxon>unclassified sequences</taxon>
        <taxon>metagenomes</taxon>
        <taxon>ecological metagenomes</taxon>
    </lineage>
</organism>